<gene>
    <name evidence="4" type="ORF">IM45_395</name>
</gene>
<accession>A0A088NA97</accession>
<dbReference type="CDD" id="cd12797">
    <property type="entry name" value="M23_peptidase"/>
    <property type="match status" value="1"/>
</dbReference>
<dbReference type="SUPFAM" id="SSF51261">
    <property type="entry name" value="Duplicated hybrid motif"/>
    <property type="match status" value="1"/>
</dbReference>
<keyword evidence="1" id="KW-0175">Coiled coil</keyword>
<evidence type="ECO:0000259" key="3">
    <source>
        <dbReference type="Pfam" id="PF01551"/>
    </source>
</evidence>
<evidence type="ECO:0000256" key="2">
    <source>
        <dbReference type="SAM" id="Phobius"/>
    </source>
</evidence>
<feature type="coiled-coil region" evidence="1">
    <location>
        <begin position="29"/>
        <end position="105"/>
    </location>
</feature>
<evidence type="ECO:0000313" key="5">
    <source>
        <dbReference type="Proteomes" id="UP000067325"/>
    </source>
</evidence>
<keyword evidence="2" id="KW-0812">Transmembrane</keyword>
<sequence length="391" mass="45452">MREKILLIYRICASIFCAGAILSLMISYANDNKQQLKKLQQDLVKKEKSVQQQQQQRTTLLSKLKQQEQSICYSTRAWRNTRKTLNLLNRDIDRLSRSISKLQSDQAAQHKLLGQQLETVFRQGQYVWLQWVFSNHVERQRSERIRSYFLYLNKEREKKIQDLRQTSAKLTMQKIEQQQKKYQQNALLQQEDKLQRKLQSTRYHYQKTLISINSSITDNQESVIKWRQNEKRLRDTIARTERKVKIENEKQAKNILVARTDGLGLLARRQAMWPVRGHKLHSFGEPQLGDLRYKGLVIAAPEGSTVQAIAHGRVMMADWLQGYGLMVVIEHGKNYMSLYGYNQSTLVHVGDQVKAGQAIALVGSSNGGTPSLYFEIRRQGQAVNPIPWLGR</sequence>
<feature type="transmembrane region" description="Helical" evidence="2">
    <location>
        <begin position="7"/>
        <end position="29"/>
    </location>
</feature>
<dbReference type="FunFam" id="2.70.70.10:FF:000003">
    <property type="entry name" value="Murein hydrolase activator EnvC"/>
    <property type="match status" value="1"/>
</dbReference>
<dbReference type="PANTHER" id="PTHR21666">
    <property type="entry name" value="PEPTIDASE-RELATED"/>
    <property type="match status" value="1"/>
</dbReference>
<dbReference type="EMBL" id="CP008985">
    <property type="protein sequence ID" value="AIN47078.1"/>
    <property type="molecule type" value="Genomic_DNA"/>
</dbReference>
<organism evidence="4 5">
    <name type="scientific">Candidatus Palibaumannia cicadellinicola</name>
    <dbReference type="NCBI Taxonomy" id="186490"/>
    <lineage>
        <taxon>Bacteria</taxon>
        <taxon>Pseudomonadati</taxon>
        <taxon>Pseudomonadota</taxon>
        <taxon>Gammaproteobacteria</taxon>
        <taxon>Candidatus Palibaumannia</taxon>
    </lineage>
</organism>
<feature type="domain" description="M23ase beta-sheet core" evidence="3">
    <location>
        <begin position="294"/>
        <end position="385"/>
    </location>
</feature>
<reference evidence="4 5" key="1">
    <citation type="journal article" date="2014" name="MBio">
        <title>Differential genome evolution between companion symbionts in an insect-bacterial symbiosis.</title>
        <authorList>
            <person name="Bennett G.M."/>
            <person name="McCutcheon J.P."/>
            <person name="MacDonald B.R."/>
            <person name="Romanovicz D."/>
            <person name="Moran N.A."/>
        </authorList>
    </citation>
    <scope>NUCLEOTIDE SEQUENCE [LARGE SCALE GENOMIC DNA]</scope>
    <source>
        <strain evidence="4 5">BGSS</strain>
    </source>
</reference>
<keyword evidence="2" id="KW-1133">Transmembrane helix</keyword>
<dbReference type="InterPro" id="IPR011055">
    <property type="entry name" value="Dup_hybrid_motif"/>
</dbReference>
<keyword evidence="4" id="KW-0378">Hydrolase</keyword>
<dbReference type="Pfam" id="PF01551">
    <property type="entry name" value="Peptidase_M23"/>
    <property type="match status" value="1"/>
</dbReference>
<feature type="coiled-coil region" evidence="1">
    <location>
        <begin position="223"/>
        <end position="250"/>
    </location>
</feature>
<dbReference type="GO" id="GO:0004222">
    <property type="term" value="F:metalloendopeptidase activity"/>
    <property type="evidence" value="ECO:0007669"/>
    <property type="project" value="TreeGrafter"/>
</dbReference>
<dbReference type="KEGG" id="bcib:IM45_395"/>
<dbReference type="InterPro" id="IPR016047">
    <property type="entry name" value="M23ase_b-sheet_dom"/>
</dbReference>
<dbReference type="eggNOG" id="COG4942">
    <property type="taxonomic scope" value="Bacteria"/>
</dbReference>
<dbReference type="AlphaFoldDB" id="A0A088NA97"/>
<dbReference type="PANTHER" id="PTHR21666:SF270">
    <property type="entry name" value="MUREIN HYDROLASE ACTIVATOR ENVC"/>
    <property type="match status" value="1"/>
</dbReference>
<proteinExistence type="predicted"/>
<feature type="coiled-coil region" evidence="1">
    <location>
        <begin position="153"/>
        <end position="192"/>
    </location>
</feature>
<evidence type="ECO:0000256" key="1">
    <source>
        <dbReference type="SAM" id="Coils"/>
    </source>
</evidence>
<protein>
    <submittedName>
        <fullName evidence="4">Periplasmic septal ring factor with murein hydrolase activity EnvC/YibP</fullName>
    </submittedName>
</protein>
<dbReference type="Proteomes" id="UP000067325">
    <property type="component" value="Chromosome"/>
</dbReference>
<name>A0A088NA97_9GAMM</name>
<dbReference type="InterPro" id="IPR050570">
    <property type="entry name" value="Cell_wall_metabolism_enzyme"/>
</dbReference>
<dbReference type="Gene3D" id="2.70.70.10">
    <property type="entry name" value="Glucose Permease (Domain IIA)"/>
    <property type="match status" value="1"/>
</dbReference>
<evidence type="ECO:0000313" key="4">
    <source>
        <dbReference type="EMBL" id="AIN47078.1"/>
    </source>
</evidence>
<keyword evidence="2" id="KW-0472">Membrane</keyword>